<comment type="caution">
    <text evidence="2">The sequence shown here is derived from an EMBL/GenBank/DDBJ whole genome shotgun (WGS) entry which is preliminary data.</text>
</comment>
<dbReference type="InterPro" id="IPR051396">
    <property type="entry name" value="Bact_Antivir_Def_Nuclease"/>
</dbReference>
<feature type="domain" description="ATPase AAA-type core" evidence="1">
    <location>
        <begin position="62"/>
        <end position="216"/>
    </location>
</feature>
<dbReference type="InterPro" id="IPR003959">
    <property type="entry name" value="ATPase_AAA_core"/>
</dbReference>
<gene>
    <name evidence="2" type="ORF">GCWU000323_02476</name>
</gene>
<dbReference type="eggNOG" id="COG3950">
    <property type="taxonomic scope" value="Bacteria"/>
</dbReference>
<name>C9N0W0_9FUSO</name>
<evidence type="ECO:0000259" key="1">
    <source>
        <dbReference type="Pfam" id="PF13304"/>
    </source>
</evidence>
<dbReference type="Proteomes" id="UP000006233">
    <property type="component" value="Unassembled WGS sequence"/>
</dbReference>
<accession>C9N0W0</accession>
<dbReference type="Gene3D" id="3.40.50.300">
    <property type="entry name" value="P-loop containing nucleotide triphosphate hydrolases"/>
    <property type="match status" value="1"/>
</dbReference>
<dbReference type="Pfam" id="PF13304">
    <property type="entry name" value="AAA_21"/>
    <property type="match status" value="1"/>
</dbReference>
<dbReference type="GO" id="GO:0016887">
    <property type="term" value="F:ATP hydrolysis activity"/>
    <property type="evidence" value="ECO:0007669"/>
    <property type="project" value="InterPro"/>
</dbReference>
<dbReference type="SUPFAM" id="SSF52540">
    <property type="entry name" value="P-loop containing nucleoside triphosphate hydrolases"/>
    <property type="match status" value="1"/>
</dbReference>
<dbReference type="GO" id="GO:0005524">
    <property type="term" value="F:ATP binding"/>
    <property type="evidence" value="ECO:0007669"/>
    <property type="project" value="InterPro"/>
</dbReference>
<dbReference type="InterPro" id="IPR027417">
    <property type="entry name" value="P-loop_NTPase"/>
</dbReference>
<proteinExistence type="predicted"/>
<dbReference type="AlphaFoldDB" id="C9N0W0"/>
<reference evidence="2 3" key="1">
    <citation type="submission" date="2009-09" db="EMBL/GenBank/DDBJ databases">
        <authorList>
            <person name="Weinstock G."/>
            <person name="Sodergren E."/>
            <person name="Clifton S."/>
            <person name="Fulton L."/>
            <person name="Fulton B."/>
            <person name="Courtney L."/>
            <person name="Fronick C."/>
            <person name="Harrison M."/>
            <person name="Strong C."/>
            <person name="Farmer C."/>
            <person name="Delahaunty K."/>
            <person name="Markovic C."/>
            <person name="Hall O."/>
            <person name="Minx P."/>
            <person name="Tomlinson C."/>
            <person name="Mitreva M."/>
            <person name="Nelson J."/>
            <person name="Hou S."/>
            <person name="Wollam A."/>
            <person name="Pepin K.H."/>
            <person name="Johnson M."/>
            <person name="Bhonagiri V."/>
            <person name="Nash W.E."/>
            <person name="Warren W."/>
            <person name="Chinwalla A."/>
            <person name="Mardis E.R."/>
            <person name="Wilson R.K."/>
        </authorList>
    </citation>
    <scope>NUCLEOTIDE SEQUENCE [LARGE SCALE GENOMIC DNA]</scope>
    <source>
        <strain evidence="2 3">F0254</strain>
    </source>
</reference>
<dbReference type="PANTHER" id="PTHR43581:SF2">
    <property type="entry name" value="EXCINUCLEASE ATPASE SUBUNIT"/>
    <property type="match status" value="1"/>
</dbReference>
<dbReference type="HOGENOM" id="CLU_1014880_0_0_0"/>
<dbReference type="RefSeq" id="WP_006805768.1">
    <property type="nucleotide sequence ID" value="NZ_GG700633.1"/>
</dbReference>
<sequence>MTKNIGNEFSNQINNIYLKSTGEIELEIRNKRVAIAVENDDVKSLGSKFYLDNEAIYMDDPFILDELNSNKKNRNNENDVILANHKEHLQNKLIDKNSNIIEEIILNSKLEKFLKKLNEIFKGSISADRNGYFVYKREGQPKELNIKNLSAGLKSFGILKMLSQNNLLEENGTIILDEPEIHLHPEWQIKFAELIVLLQKEFGMHILLTTHSPYFLKAIQVYSKKYEISDKCKYYMSELDGEQAILVDKTNNLEDIFYQLTIPFENLMNEEELL</sequence>
<organism evidence="2 3">
    <name type="scientific">Leptotrichia hofstadii F0254</name>
    <dbReference type="NCBI Taxonomy" id="634994"/>
    <lineage>
        <taxon>Bacteria</taxon>
        <taxon>Fusobacteriati</taxon>
        <taxon>Fusobacteriota</taxon>
        <taxon>Fusobacteriia</taxon>
        <taxon>Fusobacteriales</taxon>
        <taxon>Leptotrichiaceae</taxon>
        <taxon>Leptotrichia</taxon>
    </lineage>
</organism>
<dbReference type="EMBL" id="ACVB02000027">
    <property type="protein sequence ID" value="EEX73446.1"/>
    <property type="molecule type" value="Genomic_DNA"/>
</dbReference>
<evidence type="ECO:0000313" key="3">
    <source>
        <dbReference type="Proteomes" id="UP000006233"/>
    </source>
</evidence>
<dbReference type="STRING" id="634994.GCWU000323_02476"/>
<dbReference type="PANTHER" id="PTHR43581">
    <property type="entry name" value="ATP/GTP PHOSPHATASE"/>
    <property type="match status" value="1"/>
</dbReference>
<evidence type="ECO:0000313" key="2">
    <source>
        <dbReference type="EMBL" id="EEX73446.1"/>
    </source>
</evidence>
<protein>
    <recommendedName>
        <fullName evidence="1">ATPase AAA-type core domain-containing protein</fullName>
    </recommendedName>
</protein>